<evidence type="ECO:0000313" key="2">
    <source>
        <dbReference type="Proteomes" id="UP000288216"/>
    </source>
</evidence>
<sequence length="122" mass="14297">MLKCWTREPHKRPSFQHIESCLEHLKSSSQGNQNALVYYNDDYRNSDISQGIVNQAFEGYPRGEDHDTETPGSFLRDCHHCTPEDSDLIVTSGSTWHNYTQMIEEDDMLNRWKNLVIHELQK</sequence>
<accession>A0A401PBB5</accession>
<dbReference type="AlphaFoldDB" id="A0A401PBB5"/>
<reference evidence="1 2" key="1">
    <citation type="journal article" date="2018" name="Nat. Ecol. Evol.">
        <title>Shark genomes provide insights into elasmobranch evolution and the origin of vertebrates.</title>
        <authorList>
            <person name="Hara Y"/>
            <person name="Yamaguchi K"/>
            <person name="Onimaru K"/>
            <person name="Kadota M"/>
            <person name="Koyanagi M"/>
            <person name="Keeley SD"/>
            <person name="Tatsumi K"/>
            <person name="Tanaka K"/>
            <person name="Motone F"/>
            <person name="Kageyama Y"/>
            <person name="Nozu R"/>
            <person name="Adachi N"/>
            <person name="Nishimura O"/>
            <person name="Nakagawa R"/>
            <person name="Tanegashima C"/>
            <person name="Kiyatake I"/>
            <person name="Matsumoto R"/>
            <person name="Murakumo K"/>
            <person name="Nishida K"/>
            <person name="Terakita A"/>
            <person name="Kuratani S"/>
            <person name="Sato K"/>
            <person name="Hyodo S Kuraku.S."/>
        </authorList>
    </citation>
    <scope>NUCLEOTIDE SEQUENCE [LARGE SCALE GENOMIC DNA]</scope>
</reference>
<proteinExistence type="predicted"/>
<evidence type="ECO:0000313" key="1">
    <source>
        <dbReference type="EMBL" id="GCB70412.1"/>
    </source>
</evidence>
<dbReference type="EMBL" id="BFAA01003313">
    <property type="protein sequence ID" value="GCB70412.1"/>
    <property type="molecule type" value="Genomic_DNA"/>
</dbReference>
<comment type="caution">
    <text evidence="1">The sequence shown here is derived from an EMBL/GenBank/DDBJ whole genome shotgun (WGS) entry which is preliminary data.</text>
</comment>
<organism evidence="1 2">
    <name type="scientific">Scyliorhinus torazame</name>
    <name type="common">Cloudy catshark</name>
    <name type="synonym">Catulus torazame</name>
    <dbReference type="NCBI Taxonomy" id="75743"/>
    <lineage>
        <taxon>Eukaryota</taxon>
        <taxon>Metazoa</taxon>
        <taxon>Chordata</taxon>
        <taxon>Craniata</taxon>
        <taxon>Vertebrata</taxon>
        <taxon>Chondrichthyes</taxon>
        <taxon>Elasmobranchii</taxon>
        <taxon>Galeomorphii</taxon>
        <taxon>Galeoidea</taxon>
        <taxon>Carcharhiniformes</taxon>
        <taxon>Scyliorhinidae</taxon>
        <taxon>Scyliorhinus</taxon>
    </lineage>
</organism>
<gene>
    <name evidence="1" type="ORF">scyTo_0008574</name>
</gene>
<name>A0A401PBB5_SCYTO</name>
<keyword evidence="2" id="KW-1185">Reference proteome</keyword>
<dbReference type="Proteomes" id="UP000288216">
    <property type="component" value="Unassembled WGS sequence"/>
</dbReference>
<protein>
    <submittedName>
        <fullName evidence="1">Uncharacterized protein</fullName>
    </submittedName>
</protein>